<feature type="compositionally biased region" description="Low complexity" evidence="3">
    <location>
        <begin position="238"/>
        <end position="269"/>
    </location>
</feature>
<feature type="region of interest" description="Disordered" evidence="3">
    <location>
        <begin position="2207"/>
        <end position="2233"/>
    </location>
</feature>
<accession>A0A0L6UNR6</accession>
<evidence type="ECO:0000313" key="6">
    <source>
        <dbReference type="EMBL" id="KNZ50179.1"/>
    </source>
</evidence>
<reference evidence="6 7" key="1">
    <citation type="submission" date="2015-08" db="EMBL/GenBank/DDBJ databases">
        <title>Next Generation Sequencing and Analysis of the Genome of Puccinia sorghi L Schw, the Causal Agent of Maize Common Rust.</title>
        <authorList>
            <person name="Rochi L."/>
            <person name="Burguener G."/>
            <person name="Darino M."/>
            <person name="Turjanski A."/>
            <person name="Kreff E."/>
            <person name="Dieguez M.J."/>
            <person name="Sacco F."/>
        </authorList>
    </citation>
    <scope>NUCLEOTIDE SEQUENCE [LARGE SCALE GENOMIC DNA]</scope>
    <source>
        <strain evidence="6 7">RO10H11247</strain>
    </source>
</reference>
<dbReference type="PROSITE" id="PS50009">
    <property type="entry name" value="RASGEF_CAT"/>
    <property type="match status" value="1"/>
</dbReference>
<feature type="region of interest" description="Disordered" evidence="3">
    <location>
        <begin position="146"/>
        <end position="212"/>
    </location>
</feature>
<feature type="compositionally biased region" description="Basic and acidic residues" evidence="3">
    <location>
        <begin position="485"/>
        <end position="499"/>
    </location>
</feature>
<dbReference type="GO" id="GO:0005085">
    <property type="term" value="F:guanyl-nucleotide exchange factor activity"/>
    <property type="evidence" value="ECO:0007669"/>
    <property type="project" value="UniProtKB-KW"/>
</dbReference>
<feature type="compositionally biased region" description="Basic and acidic residues" evidence="3">
    <location>
        <begin position="964"/>
        <end position="980"/>
    </location>
</feature>
<dbReference type="OrthoDB" id="10254377at2759"/>
<dbReference type="SUPFAM" id="SSF48366">
    <property type="entry name" value="Ras GEF"/>
    <property type="match status" value="1"/>
</dbReference>
<feature type="region of interest" description="Disordered" evidence="3">
    <location>
        <begin position="1696"/>
        <end position="1788"/>
    </location>
</feature>
<evidence type="ECO:0000256" key="1">
    <source>
        <dbReference type="ARBA" id="ARBA00022658"/>
    </source>
</evidence>
<feature type="compositionally biased region" description="Polar residues" evidence="3">
    <location>
        <begin position="51"/>
        <end position="61"/>
    </location>
</feature>
<feature type="compositionally biased region" description="Acidic residues" evidence="3">
    <location>
        <begin position="1725"/>
        <end position="1777"/>
    </location>
</feature>
<dbReference type="Proteomes" id="UP000037035">
    <property type="component" value="Unassembled WGS sequence"/>
</dbReference>
<feature type="non-terminal residue" evidence="6">
    <location>
        <position position="1"/>
    </location>
</feature>
<feature type="compositionally biased region" description="Polar residues" evidence="3">
    <location>
        <begin position="198"/>
        <end position="212"/>
    </location>
</feature>
<keyword evidence="1 2" id="KW-0344">Guanine-nucleotide releasing factor</keyword>
<feature type="compositionally biased region" description="Low complexity" evidence="3">
    <location>
        <begin position="68"/>
        <end position="86"/>
    </location>
</feature>
<feature type="domain" description="Ras-GEF" evidence="4">
    <location>
        <begin position="1982"/>
        <end position="2388"/>
    </location>
</feature>
<evidence type="ECO:0000256" key="2">
    <source>
        <dbReference type="PROSITE-ProRule" id="PRU00168"/>
    </source>
</evidence>
<feature type="compositionally biased region" description="Low complexity" evidence="3">
    <location>
        <begin position="1364"/>
        <end position="1375"/>
    </location>
</feature>
<feature type="compositionally biased region" description="Polar residues" evidence="3">
    <location>
        <begin position="1616"/>
        <end position="1635"/>
    </location>
</feature>
<dbReference type="InterPro" id="IPR001895">
    <property type="entry name" value="RASGEF_cat_dom"/>
</dbReference>
<dbReference type="InterPro" id="IPR036964">
    <property type="entry name" value="RASGEF_cat_dom_sf"/>
</dbReference>
<feature type="region of interest" description="Disordered" evidence="3">
    <location>
        <begin position="1126"/>
        <end position="1151"/>
    </location>
</feature>
<organism evidence="6 7">
    <name type="scientific">Puccinia sorghi</name>
    <dbReference type="NCBI Taxonomy" id="27349"/>
    <lineage>
        <taxon>Eukaryota</taxon>
        <taxon>Fungi</taxon>
        <taxon>Dikarya</taxon>
        <taxon>Basidiomycota</taxon>
        <taxon>Pucciniomycotina</taxon>
        <taxon>Pucciniomycetes</taxon>
        <taxon>Pucciniales</taxon>
        <taxon>Pucciniaceae</taxon>
        <taxon>Puccinia</taxon>
    </lineage>
</organism>
<feature type="compositionally biased region" description="Polar residues" evidence="3">
    <location>
        <begin position="270"/>
        <end position="280"/>
    </location>
</feature>
<keyword evidence="7" id="KW-1185">Reference proteome</keyword>
<feature type="region of interest" description="Disordered" evidence="3">
    <location>
        <begin position="324"/>
        <end position="364"/>
    </location>
</feature>
<feature type="region of interest" description="Disordered" evidence="3">
    <location>
        <begin position="238"/>
        <end position="306"/>
    </location>
</feature>
<dbReference type="InterPro" id="IPR000651">
    <property type="entry name" value="Ras-like_Gua-exchang_fac_N"/>
</dbReference>
<name>A0A0L6UNR6_9BASI</name>
<feature type="compositionally biased region" description="Polar residues" evidence="3">
    <location>
        <begin position="671"/>
        <end position="692"/>
    </location>
</feature>
<feature type="compositionally biased region" description="Basic and acidic residues" evidence="3">
    <location>
        <begin position="946"/>
        <end position="955"/>
    </location>
</feature>
<dbReference type="Gene3D" id="1.20.870.10">
    <property type="entry name" value="Son of sevenless (SoS) protein Chain: S domain 1"/>
    <property type="match status" value="1"/>
</dbReference>
<feature type="compositionally biased region" description="Polar residues" evidence="3">
    <location>
        <begin position="28"/>
        <end position="43"/>
    </location>
</feature>
<evidence type="ECO:0000259" key="4">
    <source>
        <dbReference type="PROSITE" id="PS50009"/>
    </source>
</evidence>
<feature type="compositionally biased region" description="Polar residues" evidence="3">
    <location>
        <begin position="540"/>
        <end position="556"/>
    </location>
</feature>
<feature type="region of interest" description="Disordered" evidence="3">
    <location>
        <begin position="1616"/>
        <end position="1641"/>
    </location>
</feature>
<dbReference type="PANTHER" id="PTHR23113:SF363">
    <property type="entry name" value="PROTEIN SON OF SEVENLESS"/>
    <property type="match status" value="1"/>
</dbReference>
<feature type="compositionally biased region" description="Polar residues" evidence="3">
    <location>
        <begin position="1270"/>
        <end position="1280"/>
    </location>
</feature>
<feature type="region of interest" description="Disordered" evidence="3">
    <location>
        <begin position="652"/>
        <end position="725"/>
    </location>
</feature>
<protein>
    <recommendedName>
        <fullName evidence="8">N-terminal Ras-GEF domain-containing protein</fullName>
    </recommendedName>
</protein>
<dbReference type="Pfam" id="PF00618">
    <property type="entry name" value="RasGEF_N"/>
    <property type="match status" value="1"/>
</dbReference>
<dbReference type="PANTHER" id="PTHR23113">
    <property type="entry name" value="GUANINE NUCLEOTIDE EXCHANGE FACTOR"/>
    <property type="match status" value="1"/>
</dbReference>
<feature type="compositionally biased region" description="Basic and acidic residues" evidence="3">
    <location>
        <begin position="1778"/>
        <end position="1788"/>
    </location>
</feature>
<dbReference type="PROSITE" id="PS50212">
    <property type="entry name" value="RASGEF_NTER"/>
    <property type="match status" value="1"/>
</dbReference>
<feature type="compositionally biased region" description="Polar residues" evidence="3">
    <location>
        <begin position="1927"/>
        <end position="1939"/>
    </location>
</feature>
<sequence length="2392" mass="265355">LRSSFRLCCPLSPSASASPSKPTGAKQPLTQTILSQKAGSPASSAFLDIPETSSRKSQINLTLAHKLSSSQASSASSSNSCSTNSPAPTPEKKLAANSSNNYSPKPHHQSPNSQSRPTSSSSRFSRQNARDADVLGKILGWRHSRNLKTSHSFKSSPRSQSKQPYFKQTHSPIKQSQTSPQRLTKPTSPQELPDIFRPSNNRPPSSHLKSSQGSLKPLLLDLNQSHQVPQAHSLTPYLSQQSSSDLTSSTHASSNTSSSVTHASSSQTSFNHLPPSSTTPVIHLLSSPDGEPHHKTTKPSSALRRPVLKKSFSSGHLQRHFNLTHDASQGPCKPISQPSSFSPTLHSNSSPASPSNITELSHHQPATLGRPISLAIPVETDRLSSVLNSQLIDAPYASQAYQRFSLPSMHAVLDANSSLSRMIQLEHDSSDHSDRPAQHISPFPKHPSMHGVASNESIRTAKPSTEFKSLKSLSGFLPLAGHSSSSHDSHHNPSSDHDAPASSGPRPSRFQNPRVFDIFTPTHRRDPSDLMRRFLPPDLTGSSAPSETCSNPSQPQSLGVSVHSSLNSSHLLSPFANHNLSFHKDPRFAIWADNPAGAPHQQQSANVYPASRKRYSATVETRHYPHHPASASTSHLAIDYSTGHFTHASNTPSFGFSSPSGPPHSKRWSRSVKTPGSHSSNAETHSNSSPNLLSDVRHLQDDSTDRSSRDDLRQTHSTGSPGLELTPRLGHDRILMAATIERWVAELTTHIDSLGLVEFFYTYRAIMTPAELAQLLASRFEWAIMFRSPSYAQRLPDWNLKNLLVDPNLEKGILGLDGRLLSLDHDGETLRRVAKVRTFVMIRHWLLNHFEDDFLVDVALQTELHNWLENLIEKIKRVQRIVTRLDNVAAFDTDKPTYHSASTPSSFSGEDDLRILKNLRKVFKQLQAAHNQFFHVVVQEPSDSISHADHTDDQQQSRLSRKLPKTDVRELFKESDEPNAHHSRRRNRRSHTSDALDLQRSQPKTQAGHGRAHSVSTLAQVRTANFARSDLRLSELDDPVSFIHLWSLFIRSFRRENHSRYVVPMIFIIFSSFNLPASSVRQKKHTDNLPEVLRDDDNPKQPIDDLDLSKSNEKLISKLKQVFESDTRRHRDGVHHQFHQKEVDSDPSRYSLSQANCTVPAQHRRQLMVARMRASDNSNSDIPNSHVATHPRSNLSTHTSASFNQGNSNLPQHHNPLHRYFTSTMGTIGRFKRMINNRSGPHLASTAPLSDNHYLLGIAGHDSYSPPSREPSSQSDQQTEVGDLLCAKGGLDRYLSFLEIQKKSSIGSIEDKLDKESIQMNSDGLSAAETADLGLENMTKLEATSLSPVVQYDDCSESQFSLSSSLSNTTSATQSMPSEHEGEANTDISVGYPVVVSTDVSGEQQLIAKSPAVRNEHPLHGSLSTETIKSEANHFALPAGGHHLALVGGGMDLLKKQLRKKFNNKDMCPVLMRASMTESFSGAVPEYSNSFVRHSEDSPRVNTFSINVSSPHDEKELDDRPMSVQLDDIDLLDSDEDSPVGVQKLRRLPAAVDLKQALAFGKKSLFNLKGGLMKGNDERSKRFSTETSSSIGTRRVPSIAASMFRRSKLSHASSILNSTTSSLAPSRLESSPSQQHDTEMGTPGVVANFVADGLESDDDEPGDVEAALRRLEGVIDADREKEKARKVELQMIKSMQASRRTRKFSRTTGSQYSFNSQTEAYSESTEGDLESEGSDNDNDDDEEEEEEEEEEREEEEQNGQEEKEEQEGEEREEEQDQEDRGGLEQERLLKTQLCRKSMSILLDRSGLNSPIAEADEDELDTKSAPTPKLSPIISTHAESFNPPASNLGEKNLTLSTPPTAMSNNLVPAPRSGMRFLSDHSKGSSLDNLGMVNGRCEDHSKTLRGNGKRLATRSQQVMSRKGSLHKLFSTTHHPPKSSDQIKPKGSSGSIPPPSYNYPTSGKPTIMHSLPLPPLHRSFLLDCRTEILAQQFCLIERDLLRNITWQELLLSKWQEDRSSAQHHGNLNGGSGLRGTRKKKGVSGEDAVTCWETFMKQRAKEKMRLKGRILSHQNLSSSNVPDGFGMPTKKLDGTEINALIMRFNLTCNWVASELVLTFNLDERVALLGKFIRLAFKCYRQNNFQTLTQIIHGLQTPYVERLKKTWSKLGIWESRMFRDLKEFTSHLSNFKSLRNVQDSLISDLSSNLGMLNQTNNPSTANGSSPSLPNPGGTTAHFLHNSEIGASRNSHTYSRAGNSINACIPFLGLYLRDLTVNDELPTYLDPTDPSIPVEIDRATGKLKKLSNPRVFEELPLLGMMGGVGVETSELSDYGYYPLVNVNKLRTYAKIILKIIEFQNRSIKNYTFETDSKWFLTCLKIKCLSSEQLRLLSRTCEA</sequence>
<dbReference type="InterPro" id="IPR008937">
    <property type="entry name" value="Ras-like_GEF"/>
</dbReference>
<feature type="compositionally biased region" description="Polar residues" evidence="3">
    <location>
        <begin position="1706"/>
        <end position="1724"/>
    </location>
</feature>
<dbReference type="CDD" id="cd06224">
    <property type="entry name" value="REM"/>
    <property type="match status" value="1"/>
</dbReference>
<feature type="region of interest" description="Disordered" evidence="3">
    <location>
        <begin position="945"/>
        <end position="1016"/>
    </location>
</feature>
<feature type="region of interest" description="Disordered" evidence="3">
    <location>
        <begin position="1258"/>
        <end position="1280"/>
    </location>
</feature>
<feature type="compositionally biased region" description="Basic and acidic residues" evidence="3">
    <location>
        <begin position="427"/>
        <end position="437"/>
    </location>
</feature>
<evidence type="ECO:0008006" key="8">
    <source>
        <dbReference type="Google" id="ProtNLM"/>
    </source>
</evidence>
<feature type="compositionally biased region" description="Basic and acidic residues" evidence="3">
    <location>
        <begin position="523"/>
        <end position="532"/>
    </location>
</feature>
<evidence type="ECO:0000259" key="5">
    <source>
        <dbReference type="PROSITE" id="PS50212"/>
    </source>
</evidence>
<dbReference type="EMBL" id="LAVV01009679">
    <property type="protein sequence ID" value="KNZ50179.1"/>
    <property type="molecule type" value="Genomic_DNA"/>
</dbReference>
<feature type="compositionally biased region" description="Low complexity" evidence="3">
    <location>
        <begin position="109"/>
        <end position="127"/>
    </location>
</feature>
<feature type="region of interest" description="Disordered" evidence="3">
    <location>
        <begin position="1087"/>
        <end position="1106"/>
    </location>
</feature>
<evidence type="ECO:0000313" key="7">
    <source>
        <dbReference type="Proteomes" id="UP000037035"/>
    </source>
</evidence>
<feature type="compositionally biased region" description="Polar residues" evidence="3">
    <location>
        <begin position="336"/>
        <end position="359"/>
    </location>
</feature>
<feature type="region of interest" description="Disordered" evidence="3">
    <location>
        <begin position="1364"/>
        <end position="1384"/>
    </location>
</feature>
<dbReference type="Pfam" id="PF00617">
    <property type="entry name" value="RasGEF"/>
    <property type="match status" value="1"/>
</dbReference>
<dbReference type="SMART" id="SM00147">
    <property type="entry name" value="RasGEF"/>
    <property type="match status" value="1"/>
</dbReference>
<feature type="compositionally biased region" description="Polar residues" evidence="3">
    <location>
        <begin position="1176"/>
        <end position="1212"/>
    </location>
</feature>
<gene>
    <name evidence="6" type="ORF">VP01_455g1</name>
</gene>
<proteinExistence type="predicted"/>
<feature type="region of interest" description="Disordered" evidence="3">
    <location>
        <begin position="2017"/>
        <end position="2037"/>
    </location>
</feature>
<dbReference type="Gene3D" id="1.10.840.10">
    <property type="entry name" value="Ras guanine-nucleotide exchange factors catalytic domain"/>
    <property type="match status" value="1"/>
</dbReference>
<comment type="caution">
    <text evidence="6">The sequence shown here is derived from an EMBL/GenBank/DDBJ whole genome shotgun (WGS) entry which is preliminary data.</text>
</comment>
<feature type="compositionally biased region" description="Basic and acidic residues" evidence="3">
    <location>
        <begin position="695"/>
        <end position="714"/>
    </location>
</feature>
<feature type="region of interest" description="Disordered" evidence="3">
    <location>
        <begin position="1176"/>
        <end position="1216"/>
    </location>
</feature>
<dbReference type="STRING" id="27349.A0A0L6UNR6"/>
<feature type="region of interest" description="Disordered" evidence="3">
    <location>
        <begin position="1898"/>
        <end position="1960"/>
    </location>
</feature>
<dbReference type="GO" id="GO:0005886">
    <property type="term" value="C:plasma membrane"/>
    <property type="evidence" value="ECO:0007669"/>
    <property type="project" value="TreeGrafter"/>
</dbReference>
<evidence type="ECO:0000256" key="3">
    <source>
        <dbReference type="SAM" id="MobiDB-lite"/>
    </source>
</evidence>
<dbReference type="VEuPathDB" id="FungiDB:VP01_455g1"/>
<dbReference type="GO" id="GO:0007265">
    <property type="term" value="P:Ras protein signal transduction"/>
    <property type="evidence" value="ECO:0007669"/>
    <property type="project" value="TreeGrafter"/>
</dbReference>
<feature type="region of interest" description="Disordered" evidence="3">
    <location>
        <begin position="478"/>
        <end position="562"/>
    </location>
</feature>
<feature type="compositionally biased region" description="Polar residues" evidence="3">
    <location>
        <begin position="149"/>
        <end position="190"/>
    </location>
</feature>
<feature type="domain" description="N-terminal Ras-GEF" evidence="5">
    <location>
        <begin position="731"/>
        <end position="893"/>
    </location>
</feature>
<feature type="compositionally biased region" description="Basic residues" evidence="3">
    <location>
        <begin position="981"/>
        <end position="990"/>
    </location>
</feature>
<feature type="region of interest" description="Disordered" evidence="3">
    <location>
        <begin position="427"/>
        <end position="454"/>
    </location>
</feature>
<feature type="compositionally biased region" description="Low complexity" evidence="3">
    <location>
        <begin position="7"/>
        <end position="20"/>
    </location>
</feature>
<feature type="compositionally biased region" description="Polar residues" evidence="3">
    <location>
        <begin position="2207"/>
        <end position="2222"/>
    </location>
</feature>
<dbReference type="InterPro" id="IPR023578">
    <property type="entry name" value="Ras_GEF_dom_sf"/>
</dbReference>
<feature type="region of interest" description="Disordered" evidence="3">
    <location>
        <begin position="1"/>
        <end position="132"/>
    </location>
</feature>